<dbReference type="RefSeq" id="WP_110200789.1">
    <property type="nucleotide sequence ID" value="NZ_QICH01000002.1"/>
</dbReference>
<dbReference type="OrthoDB" id="9812349at2"/>
<proteinExistence type="predicted"/>
<dbReference type="EMBL" id="QICH01000002">
    <property type="protein sequence ID" value="PXF62986.1"/>
    <property type="molecule type" value="Genomic_DNA"/>
</dbReference>
<sequence>MRIDTYKLKQLRMSKHWSQEQLATVSGLTVRTIQRIEATGKVSMESAKSLASAFDVEISEMLLEEAKAGTNREQLPIESTIEVIKDSFAQYSKFDGKASRPQYWLFFAFCFVSMAICTLISPALASIAGVLILLPLLAVGSRRLHDAGYSGWWQLFALVPLGIIGVLYMLTLESKKT</sequence>
<evidence type="ECO:0000313" key="3">
    <source>
        <dbReference type="EMBL" id="PXF62986.1"/>
    </source>
</evidence>
<keyword evidence="4" id="KW-1185">Reference proteome</keyword>
<comment type="caution">
    <text evidence="3">The sequence shown here is derived from an EMBL/GenBank/DDBJ whole genome shotgun (WGS) entry which is preliminary data.</text>
</comment>
<dbReference type="SUPFAM" id="SSF47413">
    <property type="entry name" value="lambda repressor-like DNA-binding domains"/>
    <property type="match status" value="1"/>
</dbReference>
<dbReference type="GO" id="GO:0005886">
    <property type="term" value="C:plasma membrane"/>
    <property type="evidence" value="ECO:0007669"/>
    <property type="project" value="TreeGrafter"/>
</dbReference>
<evidence type="ECO:0000256" key="1">
    <source>
        <dbReference type="SAM" id="Phobius"/>
    </source>
</evidence>
<dbReference type="Proteomes" id="UP000247689">
    <property type="component" value="Unassembled WGS sequence"/>
</dbReference>
<feature type="transmembrane region" description="Helical" evidence="1">
    <location>
        <begin position="103"/>
        <end position="132"/>
    </location>
</feature>
<accession>A0A318D188</accession>
<gene>
    <name evidence="3" type="ORF">DL796_05905</name>
</gene>
<dbReference type="InterPro" id="IPR001387">
    <property type="entry name" value="Cro/C1-type_HTH"/>
</dbReference>
<dbReference type="PROSITE" id="PS50943">
    <property type="entry name" value="HTH_CROC1"/>
    <property type="match status" value="1"/>
</dbReference>
<dbReference type="InterPro" id="IPR010982">
    <property type="entry name" value="Lambda_DNA-bd_dom_sf"/>
</dbReference>
<dbReference type="PANTHER" id="PTHR34980:SF2">
    <property type="entry name" value="INNER MEMBRANE PROTEIN YHAH-RELATED"/>
    <property type="match status" value="1"/>
</dbReference>
<feature type="transmembrane region" description="Helical" evidence="1">
    <location>
        <begin position="152"/>
        <end position="172"/>
    </location>
</feature>
<dbReference type="InterPro" id="IPR008523">
    <property type="entry name" value="DUF805"/>
</dbReference>
<evidence type="ECO:0000313" key="4">
    <source>
        <dbReference type="Proteomes" id="UP000247689"/>
    </source>
</evidence>
<dbReference type="SMART" id="SM00530">
    <property type="entry name" value="HTH_XRE"/>
    <property type="match status" value="1"/>
</dbReference>
<keyword evidence="1" id="KW-1133">Transmembrane helix</keyword>
<dbReference type="Gene3D" id="1.10.260.40">
    <property type="entry name" value="lambda repressor-like DNA-binding domains"/>
    <property type="match status" value="1"/>
</dbReference>
<feature type="domain" description="HTH cro/C1-type" evidence="2">
    <location>
        <begin position="8"/>
        <end position="61"/>
    </location>
</feature>
<dbReference type="GO" id="GO:0003677">
    <property type="term" value="F:DNA binding"/>
    <property type="evidence" value="ECO:0007669"/>
    <property type="project" value="InterPro"/>
</dbReference>
<organism evidence="3 4">
    <name type="scientific">Kangiella spongicola</name>
    <dbReference type="NCBI Taxonomy" id="796379"/>
    <lineage>
        <taxon>Bacteria</taxon>
        <taxon>Pseudomonadati</taxon>
        <taxon>Pseudomonadota</taxon>
        <taxon>Gammaproteobacteria</taxon>
        <taxon>Kangiellales</taxon>
        <taxon>Kangiellaceae</taxon>
        <taxon>Kangiella</taxon>
    </lineage>
</organism>
<evidence type="ECO:0000259" key="2">
    <source>
        <dbReference type="PROSITE" id="PS50943"/>
    </source>
</evidence>
<name>A0A318D188_9GAMM</name>
<keyword evidence="1" id="KW-0812">Transmembrane</keyword>
<dbReference type="Pfam" id="PF01381">
    <property type="entry name" value="HTH_3"/>
    <property type="match status" value="1"/>
</dbReference>
<dbReference type="PANTHER" id="PTHR34980">
    <property type="entry name" value="INNER MEMBRANE PROTEIN-RELATED-RELATED"/>
    <property type="match status" value="1"/>
</dbReference>
<reference evidence="3 4" key="1">
    <citation type="submission" date="2018-05" db="EMBL/GenBank/DDBJ databases">
        <title>Kangiella spongicola genome sequence.</title>
        <authorList>
            <person name="Maclea K.S."/>
            <person name="Goen A.E."/>
            <person name="Kelley C."/>
            <person name="Underriner A."/>
            <person name="Silverwood T."/>
            <person name="Trachtenberg A.M."/>
        </authorList>
    </citation>
    <scope>NUCLEOTIDE SEQUENCE [LARGE SCALE GENOMIC DNA]</scope>
    <source>
        <strain evidence="3 4">ATCC BAA-2076</strain>
    </source>
</reference>
<dbReference type="CDD" id="cd00093">
    <property type="entry name" value="HTH_XRE"/>
    <property type="match status" value="1"/>
</dbReference>
<protein>
    <recommendedName>
        <fullName evidence="2">HTH cro/C1-type domain-containing protein</fullName>
    </recommendedName>
</protein>
<dbReference type="AlphaFoldDB" id="A0A318D188"/>
<keyword evidence="1" id="KW-0472">Membrane</keyword>
<dbReference type="Pfam" id="PF05656">
    <property type="entry name" value="DUF805"/>
    <property type="match status" value="1"/>
</dbReference>